<dbReference type="GO" id="GO:0005524">
    <property type="term" value="F:ATP binding"/>
    <property type="evidence" value="ECO:0007669"/>
    <property type="project" value="InterPro"/>
</dbReference>
<evidence type="ECO:0000313" key="4">
    <source>
        <dbReference type="EMBL" id="VYU67371.1"/>
    </source>
</evidence>
<reference evidence="4" key="1">
    <citation type="submission" date="2019-11" db="EMBL/GenBank/DDBJ databases">
        <authorList>
            <person name="Feng L."/>
        </authorList>
    </citation>
    <scope>NUCLEOTIDE SEQUENCE</scope>
    <source>
        <strain evidence="4">FplautiiLFYP42</strain>
    </source>
</reference>
<dbReference type="GO" id="GO:0016787">
    <property type="term" value="F:hydrolase activity"/>
    <property type="evidence" value="ECO:0007669"/>
    <property type="project" value="InterPro"/>
</dbReference>
<dbReference type="InterPro" id="IPR014001">
    <property type="entry name" value="Helicase_ATP-bd"/>
</dbReference>
<dbReference type="Pfam" id="PF02384">
    <property type="entry name" value="N6_Mtase"/>
    <property type="match status" value="1"/>
</dbReference>
<dbReference type="InterPro" id="IPR029063">
    <property type="entry name" value="SAM-dependent_MTases_sf"/>
</dbReference>
<feature type="compositionally biased region" description="Basic and acidic residues" evidence="2">
    <location>
        <begin position="321"/>
        <end position="346"/>
    </location>
</feature>
<dbReference type="InterPro" id="IPR027417">
    <property type="entry name" value="P-loop_NTPase"/>
</dbReference>
<feature type="region of interest" description="Disordered" evidence="2">
    <location>
        <begin position="847"/>
        <end position="869"/>
    </location>
</feature>
<dbReference type="EMBL" id="CACRUB010000051">
    <property type="protein sequence ID" value="VYU67371.1"/>
    <property type="molecule type" value="Genomic_DNA"/>
</dbReference>
<dbReference type="InterPro" id="IPR003356">
    <property type="entry name" value="DNA_methylase_A-5"/>
</dbReference>
<dbReference type="GO" id="GO:0008170">
    <property type="term" value="F:N-methyltransferase activity"/>
    <property type="evidence" value="ECO:0007669"/>
    <property type="project" value="InterPro"/>
</dbReference>
<feature type="region of interest" description="Disordered" evidence="2">
    <location>
        <begin position="679"/>
        <end position="707"/>
    </location>
</feature>
<feature type="domain" description="Helicase ATP-binding" evidence="3">
    <location>
        <begin position="2170"/>
        <end position="2419"/>
    </location>
</feature>
<feature type="region of interest" description="Disordered" evidence="2">
    <location>
        <begin position="251"/>
        <end position="374"/>
    </location>
</feature>
<evidence type="ECO:0000256" key="1">
    <source>
        <dbReference type="SAM" id="Coils"/>
    </source>
</evidence>
<evidence type="ECO:0000256" key="2">
    <source>
        <dbReference type="SAM" id="MobiDB-lite"/>
    </source>
</evidence>
<keyword evidence="1" id="KW-0175">Coiled coil</keyword>
<gene>
    <name evidence="4" type="ORF">FPLFYP42_03341</name>
</gene>
<dbReference type="PANTHER" id="PTHR41313">
    <property type="entry name" value="ADENINE-SPECIFIC METHYLTRANSFERASE"/>
    <property type="match status" value="1"/>
</dbReference>
<accession>A0A6N3GTQ1</accession>
<sequence length="2746" mass="308283">MANSAQFYEQMAARTAEQITGSYQEWTAFLATAARLYKYPYHEQLMIYAQRPEATACAEYDFWNKRMRRYVRRGSKGIALVDSSGEKPSLRYVFDVADTGGGDNARRPYLWQLQDEHMDTVLRALEARYEVSGANGLEYQLELVADRLAKDYWEDHQRDILGIIEDSFLEEYDDYNVGASFRSAASTSITYALMARCGLDPEQYFGHEDFLSVFDWNTPAAVSALGTAVSEASEQVLRHIEVTIKRYEREKITERSQNHGEQADLHTERGLSDPGPEAERGTGGGAPGQVREDAQAVSEGAPAHPVSEAGAGGEAVPAPAGDRRDGPPASVRDDAPDGEGGGRDGGIESSRPNEVGGPDEHPESAGGGDHPERAGVQLTGQEQQLTLFPSEQEQRQSIAEAESVETPSAFSISDAEWDAELRRGSGNLDGKLRIYALFLRMPDTRATIAFLKQEYGSFYSHSQTYRDGSHGTVIYTAKGIEFRRYQPSGAIHVPWSRAAARLKELASTQDYFTPVEQGRWDAIVRGFQQRGEPLPPPVPRAPYPPPMQAEQLTLDALTTPPAAETVSLPPFHEKYLPEILRYEDGSTTWEALTKFFADHPEEHLRVSYLRLRFGEVLHQYPASDGTTIGFRGFPDQFHVWEGNYLNPTAITRLTWAEVCLLAEKEIARDTEQAIPAHEAEAGADEARTPDSPEVPPQPEIPTPDRHGALTQADIDAALRDWNGDMESKRAVVRYMKEHGREKDTAAWLQQEYGDNLPAFPVTADGAAGDVPWPKVQRRIAQLIQRDEFFTEQERDEFEDIDPVEIRERLAERGIVDGKVVDPEKLGSDPFIRQVMADVERATGTDASETYTTKGGHTYRPGDALDSHTDENDPVIRLVIDHVDEEHVWYTTPDMPERGVAEMFRPLFETYLDNGVFQPASAPEIVKVPELGPSPTVREIYEHYLPIVREKVLSDQAYRNAVQNSDRENAMLEGAEAIKRAALSIEDPNFMRLYYDLTGFHNSLHQTVLEETYAALTEPAQPDLSGQPVSRDGDTITIGAGEPTYEVDLAVSDEEWTEIQEAIPENQLEPEVVTIDGKPRDPLASAYGAGDFVYLEDKEYKITSLERGQVELLDPTLAYPVYRTETRADFERLLRQDQRNGAITEFLPADLERFDQDLREVLASGLLTDRDKDYVSQWLRNGEGNTKLSQRLSAQFAGRVETMDLVTGEAADYRATTTGLEVEIIRDDDKILATVSASWKELAAVLRALYQQELDGFSHTPVQREAVHLTGTPTYQVGDHVVLPAPDQEISGTIGYIGAQEVRIDTGPYAWSQQMVNRNQFEEWLRQDERNAGLFQPEVRETERPAYTTQTTAVYPGDKNHLPYDVVVQTIRTGEPERPGPGPSMPPAGNFHITDDHLGEGGPKEKYRRNVEAIRTLKAIELEGRGATEAEQEVLSRYVGWGGLPQVFDQDKEDWHTEYAELKGLLDESEYAAARSSTLNAHYTSPAVIKAVYEALGNFGFQKGNILEPSCGVGNFFGLLPEAMADSQLYGVELDSITGRIASLLYPEARIAVRGFEKVHFPNSFFDVAVGNVPFGQYPVNDPAYNKLGFHIHNYFFAKALDQVRPGGIVAFLTSRYTLDAKDEKVRRYLAQRAELLGAVRLPNNAFKANAGTEVVSDIIFLQKRDHLIDIVPDWVRTRETAEGFTINHYFTAHPEMVLGRAASESTQYGHQDYTVLPIEGADLAQQLHEAVGRIHGQIPEVEVPELGDEEEPVSEAAIPADPNVKNYSYTVMDGEVYFRENSIMVKPRLNATATARVIGMVELRDCVNRLIDLQMDDADALSIQAEQKKLNTLYDAFTARFGLISNRGNELAFSDDNSYYLLSSLEVLDEDGNLQRKADMFTKRTIQPHRAVTHVDTASEALAVSISEKARVDMPYMAQLTGKTEAELAAELRGVIFRVPNETDGVGGPQYAAADEYLSGNVRQKLAEAQRAADADPMYQDNVEALRQALPKDLDASEIDLRLGATWIDQKYIQQFMYETLQTPRYLQGRIRVLYSQFTVEWSVTSKTAIPYDDVAAYMNFGTERASAYRILEDTLNLRDVRIYDTIRDGDTECRVLNQKETTLAQQKQQALKDAFKDWIWKDPQRRQELVRSYNDRFNAIRPREYDGKHIVFTGMNPEITLREHQRNAIAHILYGKNTLLAHEVGAGKTFEMVAAAMESKRLGLCRKSLFAVPNHLVEQWASEFLCLYPAANILVTTKKDFEARNRKRFCAKIATGDYDAVIMGHSQFERLPVSMERRERLIQEQIAEIEDGIAELEASGAERYTIKQLERMKKSLTVRLEKLHTTARKDSVVTFEQLGVDRLFVDEAHSYKNLFLYTKMRNVAGLSTSDAQKSSDMLLKCRYINEITGGKGVVFATGTPVSNSMTELYTMQRYLQVDLLEKTHLSHFDNWASIFGETVTAIELAPEGTGYRARTRFARFFNLPELMSMFKETADIKTADQLNLPTPKAVYHVEKAEPSEHQKAMVQDLSERASKVHAGIDPHIDNMLKITSDGRKLGLDQRLINPMLPDNPDSKVNMCVNNILRIWREGQADRLTQLVFCDISTPKSKAAAQRDRSAMAVGDKIVGGADLHALVDTLDDVKPDAPFSVYEDIRDKLIAGGVPAHEIAFIHDANTDARKKELFSKVRRGQVRVLMGSTFKMGAGMNVQDRLIALHDLDCPWRPGDLEQRKGRIVRQGNQNQEVHIYRYVTEGTFDSYLWVRHEVA</sequence>
<feature type="compositionally biased region" description="Basic and acidic residues" evidence="2">
    <location>
        <begin position="251"/>
        <end position="271"/>
    </location>
</feature>
<feature type="region of interest" description="Disordered" evidence="2">
    <location>
        <begin position="388"/>
        <end position="407"/>
    </location>
</feature>
<dbReference type="Gene3D" id="3.40.50.300">
    <property type="entry name" value="P-loop containing nucleotide triphosphate hydrolases"/>
    <property type="match status" value="2"/>
</dbReference>
<name>A0A6N3GTQ1_FLAPL</name>
<feature type="compositionally biased region" description="Basic and acidic residues" evidence="2">
    <location>
        <begin position="679"/>
        <end position="690"/>
    </location>
</feature>
<dbReference type="Gene3D" id="3.40.50.150">
    <property type="entry name" value="Vaccinia Virus protein VP39"/>
    <property type="match status" value="1"/>
</dbReference>
<dbReference type="SMART" id="SM00487">
    <property type="entry name" value="DEXDc"/>
    <property type="match status" value="1"/>
</dbReference>
<feature type="compositionally biased region" description="Polar residues" evidence="2">
    <location>
        <begin position="388"/>
        <end position="397"/>
    </location>
</feature>
<dbReference type="Pfam" id="PF04851">
    <property type="entry name" value="ResIII"/>
    <property type="match status" value="1"/>
</dbReference>
<feature type="coiled-coil region" evidence="1">
    <location>
        <begin position="2280"/>
        <end position="2327"/>
    </location>
</feature>
<feature type="compositionally biased region" description="Basic and acidic residues" evidence="2">
    <location>
        <begin position="358"/>
        <end position="373"/>
    </location>
</feature>
<protein>
    <recommendedName>
        <fullName evidence="3">Helicase ATP-binding domain-containing protein</fullName>
    </recommendedName>
</protein>
<proteinExistence type="predicted"/>
<dbReference type="GO" id="GO:0003677">
    <property type="term" value="F:DNA binding"/>
    <property type="evidence" value="ECO:0007669"/>
    <property type="project" value="InterPro"/>
</dbReference>
<dbReference type="PROSITE" id="PS51192">
    <property type="entry name" value="HELICASE_ATP_BIND_1"/>
    <property type="match status" value="1"/>
</dbReference>
<feature type="compositionally biased region" description="Pro residues" evidence="2">
    <location>
        <begin position="692"/>
        <end position="701"/>
    </location>
</feature>
<dbReference type="SUPFAM" id="SSF53335">
    <property type="entry name" value="S-adenosyl-L-methionine-dependent methyltransferases"/>
    <property type="match status" value="1"/>
</dbReference>
<dbReference type="InterPro" id="IPR006935">
    <property type="entry name" value="Helicase/UvrB_N"/>
</dbReference>
<dbReference type="SUPFAM" id="SSF52540">
    <property type="entry name" value="P-loop containing nucleoside triphosphate hydrolases"/>
    <property type="match status" value="2"/>
</dbReference>
<dbReference type="InterPro" id="IPR052933">
    <property type="entry name" value="DNA_Protect_Modify"/>
</dbReference>
<dbReference type="PRINTS" id="PR00507">
    <property type="entry name" value="N12N6MTFRASE"/>
</dbReference>
<organism evidence="4">
    <name type="scientific">Flavonifractor plautii</name>
    <name type="common">Fusobacterium plautii</name>
    <dbReference type="NCBI Taxonomy" id="292800"/>
    <lineage>
        <taxon>Bacteria</taxon>
        <taxon>Bacillati</taxon>
        <taxon>Bacillota</taxon>
        <taxon>Clostridia</taxon>
        <taxon>Eubacteriales</taxon>
        <taxon>Oscillospiraceae</taxon>
        <taxon>Flavonifractor</taxon>
    </lineage>
</organism>
<dbReference type="PANTHER" id="PTHR41313:SF1">
    <property type="entry name" value="DNA METHYLASE ADENINE-SPECIFIC DOMAIN-CONTAINING PROTEIN"/>
    <property type="match status" value="1"/>
</dbReference>
<evidence type="ECO:0000259" key="3">
    <source>
        <dbReference type="PROSITE" id="PS51192"/>
    </source>
</evidence>